<dbReference type="Pfam" id="PF00583">
    <property type="entry name" value="Acetyltransf_1"/>
    <property type="match status" value="1"/>
</dbReference>
<dbReference type="InterPro" id="IPR016181">
    <property type="entry name" value="Acyl_CoA_acyltransferase"/>
</dbReference>
<dbReference type="CDD" id="cd04301">
    <property type="entry name" value="NAT_SF"/>
    <property type="match status" value="1"/>
</dbReference>
<dbReference type="KEGG" id="parq:DSM112329_02241"/>
<sequence>MADDLIVRPLLPEDVDAAEAAAWAALSPLWPEEFRPVNDAVRVARGRARVAHLQQTDPGGCWVGELDGKIVATALALIREDVWGFSLFGVDPEHHGKGIGSRVYAPSLAYGDGTRAGIILSSEHPAATRRYFLSGFRLLPCVSTAGVLDRRGLPAGLRSRPGDRLDEADLATCAAASRFVRGASHERDLELCEAAGGELLVYPGRGFAFHREGSPFLLAALDDEAATDLLWSCFAAAPPGGSVHVDFISAGNDWALAVSLRCRLPISADGPIFVRGDLGPLAPYLPSGAYL</sequence>
<name>A0AAU7AUS8_9ACTN</name>
<evidence type="ECO:0000259" key="1">
    <source>
        <dbReference type="PROSITE" id="PS51186"/>
    </source>
</evidence>
<protein>
    <recommendedName>
        <fullName evidence="1">N-acetyltransferase domain-containing protein</fullName>
    </recommendedName>
</protein>
<feature type="domain" description="N-acetyltransferase" evidence="1">
    <location>
        <begin position="5"/>
        <end position="154"/>
    </location>
</feature>
<dbReference type="SUPFAM" id="SSF55729">
    <property type="entry name" value="Acyl-CoA N-acyltransferases (Nat)"/>
    <property type="match status" value="1"/>
</dbReference>
<dbReference type="InterPro" id="IPR000182">
    <property type="entry name" value="GNAT_dom"/>
</dbReference>
<proteinExistence type="predicted"/>
<dbReference type="GO" id="GO:0016747">
    <property type="term" value="F:acyltransferase activity, transferring groups other than amino-acyl groups"/>
    <property type="evidence" value="ECO:0007669"/>
    <property type="project" value="InterPro"/>
</dbReference>
<organism evidence="2">
    <name type="scientific">Paraconexibacter sp. AEG42_29</name>
    <dbReference type="NCBI Taxonomy" id="2997339"/>
    <lineage>
        <taxon>Bacteria</taxon>
        <taxon>Bacillati</taxon>
        <taxon>Actinomycetota</taxon>
        <taxon>Thermoleophilia</taxon>
        <taxon>Solirubrobacterales</taxon>
        <taxon>Paraconexibacteraceae</taxon>
        <taxon>Paraconexibacter</taxon>
    </lineage>
</organism>
<accession>A0AAU7AUS8</accession>
<dbReference type="EMBL" id="CP114014">
    <property type="protein sequence ID" value="XAY05391.1"/>
    <property type="molecule type" value="Genomic_DNA"/>
</dbReference>
<reference evidence="2" key="1">
    <citation type="submission" date="2022-12" db="EMBL/GenBank/DDBJ databases">
        <title>Paraconexibacter alkalitolerans sp. nov. and Baekduia alba sp. nov., isolated from soil and emended description of the genera Paraconexibacter (Chun et al., 2020) and Baekduia (An et al., 2020).</title>
        <authorList>
            <person name="Vieira S."/>
            <person name="Huber K.J."/>
            <person name="Geppert A."/>
            <person name="Wolf J."/>
            <person name="Neumann-Schaal M."/>
            <person name="Muesken M."/>
            <person name="Overmann J."/>
        </authorList>
    </citation>
    <scope>NUCLEOTIDE SEQUENCE</scope>
    <source>
        <strain evidence="2">AEG42_29</strain>
    </source>
</reference>
<dbReference type="AlphaFoldDB" id="A0AAU7AUS8"/>
<evidence type="ECO:0000313" key="2">
    <source>
        <dbReference type="EMBL" id="XAY05391.1"/>
    </source>
</evidence>
<dbReference type="RefSeq" id="WP_354701902.1">
    <property type="nucleotide sequence ID" value="NZ_CP114014.1"/>
</dbReference>
<dbReference type="PROSITE" id="PS51186">
    <property type="entry name" value="GNAT"/>
    <property type="match status" value="1"/>
</dbReference>
<dbReference type="Gene3D" id="3.40.630.30">
    <property type="match status" value="1"/>
</dbReference>
<gene>
    <name evidence="2" type="ORF">DSM112329_02241</name>
</gene>